<organism evidence="2 3">
    <name type="scientific">Candidula unifasciata</name>
    <dbReference type="NCBI Taxonomy" id="100452"/>
    <lineage>
        <taxon>Eukaryota</taxon>
        <taxon>Metazoa</taxon>
        <taxon>Spiralia</taxon>
        <taxon>Lophotrochozoa</taxon>
        <taxon>Mollusca</taxon>
        <taxon>Gastropoda</taxon>
        <taxon>Heterobranchia</taxon>
        <taxon>Euthyneura</taxon>
        <taxon>Panpulmonata</taxon>
        <taxon>Eupulmonata</taxon>
        <taxon>Stylommatophora</taxon>
        <taxon>Helicina</taxon>
        <taxon>Helicoidea</taxon>
        <taxon>Geomitridae</taxon>
        <taxon>Candidula</taxon>
    </lineage>
</organism>
<reference evidence="2" key="1">
    <citation type="submission" date="2021-04" db="EMBL/GenBank/DDBJ databases">
        <authorList>
            <consortium name="Molecular Ecology Group"/>
        </authorList>
    </citation>
    <scope>NUCLEOTIDE SEQUENCE</scope>
</reference>
<feature type="non-terminal residue" evidence="2">
    <location>
        <position position="1"/>
    </location>
</feature>
<evidence type="ECO:0000313" key="3">
    <source>
        <dbReference type="Proteomes" id="UP000678393"/>
    </source>
</evidence>
<dbReference type="OrthoDB" id="6096918at2759"/>
<proteinExistence type="predicted"/>
<keyword evidence="3" id="KW-1185">Reference proteome</keyword>
<name>A0A8S4A9E3_9EUPU</name>
<accession>A0A8S4A9E3</accession>
<feature type="region of interest" description="Disordered" evidence="1">
    <location>
        <begin position="1"/>
        <end position="22"/>
    </location>
</feature>
<evidence type="ECO:0000313" key="2">
    <source>
        <dbReference type="EMBL" id="CAG5136602.1"/>
    </source>
</evidence>
<feature type="non-terminal residue" evidence="2">
    <location>
        <position position="65"/>
    </location>
</feature>
<dbReference type="Proteomes" id="UP000678393">
    <property type="component" value="Unassembled WGS sequence"/>
</dbReference>
<sequence length="65" mass="7223">ALLKRSGVTRQKGPLSRSTPPRAMLRNKSRLNLYTSYLTQNSPPPPQLMMATRQSTLGDYFGSKG</sequence>
<comment type="caution">
    <text evidence="2">The sequence shown here is derived from an EMBL/GenBank/DDBJ whole genome shotgun (WGS) entry which is preliminary data.</text>
</comment>
<protein>
    <submittedName>
        <fullName evidence="2">Uncharacterized protein</fullName>
    </submittedName>
</protein>
<evidence type="ECO:0000256" key="1">
    <source>
        <dbReference type="SAM" id="MobiDB-lite"/>
    </source>
</evidence>
<dbReference type="AlphaFoldDB" id="A0A8S4A9E3"/>
<gene>
    <name evidence="2" type="ORF">CUNI_LOCUS22160</name>
</gene>
<dbReference type="EMBL" id="CAJHNH020008547">
    <property type="protein sequence ID" value="CAG5136602.1"/>
    <property type="molecule type" value="Genomic_DNA"/>
</dbReference>